<evidence type="ECO:0000259" key="1">
    <source>
        <dbReference type="PROSITE" id="PS50943"/>
    </source>
</evidence>
<dbReference type="Proteomes" id="UP001500274">
    <property type="component" value="Unassembled WGS sequence"/>
</dbReference>
<sequence>MERERALGDYLRARRNVRQPEEVGLERTSGRRVPGLRRDEVAQLAGISAEYYLRLEQGRGARPSDQVLRALARVLGLDAESRAYLGRLAAGTPALPAPEDAAVADQIARVLAQWTHTPAYMSDRHRDVVVANPLAAAFGFGGLAAGQNVVINLFNDRMKRTLVQWEAMTRAAVATLRRDADPGSPRLKEIIEELSHDEDFVRIWERHDVSGPEDAQISIIVEGLGTLEVEIQNFGVRSLPGYIMTVMAAPPQSLAATVFSRLVERLAAAESGTTRASQPSGPPR</sequence>
<protein>
    <submittedName>
        <fullName evidence="2">Helix-turn-helix transcriptional regulator</fullName>
    </submittedName>
</protein>
<comment type="caution">
    <text evidence="2">The sequence shown here is derived from an EMBL/GenBank/DDBJ whole genome shotgun (WGS) entry which is preliminary data.</text>
</comment>
<reference evidence="2 3" key="1">
    <citation type="journal article" date="2019" name="Int. J. Syst. Evol. Microbiol.">
        <title>The Global Catalogue of Microorganisms (GCM) 10K type strain sequencing project: providing services to taxonomists for standard genome sequencing and annotation.</title>
        <authorList>
            <consortium name="The Broad Institute Genomics Platform"/>
            <consortium name="The Broad Institute Genome Sequencing Center for Infectious Disease"/>
            <person name="Wu L."/>
            <person name="Ma J."/>
        </authorList>
    </citation>
    <scope>NUCLEOTIDE SEQUENCE [LARGE SCALE GENOMIC DNA]</scope>
    <source>
        <strain evidence="2 3">JCM 16365</strain>
    </source>
</reference>
<dbReference type="PROSITE" id="PS50943">
    <property type="entry name" value="HTH_CROC1"/>
    <property type="match status" value="1"/>
</dbReference>
<dbReference type="Gene3D" id="1.10.260.40">
    <property type="entry name" value="lambda repressor-like DNA-binding domains"/>
    <property type="match status" value="1"/>
</dbReference>
<dbReference type="PANTHER" id="PTHR35010">
    <property type="entry name" value="BLL4672 PROTEIN-RELATED"/>
    <property type="match status" value="1"/>
</dbReference>
<keyword evidence="3" id="KW-1185">Reference proteome</keyword>
<dbReference type="InterPro" id="IPR001387">
    <property type="entry name" value="Cro/C1-type_HTH"/>
</dbReference>
<feature type="domain" description="HTH cro/C1-type" evidence="1">
    <location>
        <begin position="35"/>
        <end position="82"/>
    </location>
</feature>
<dbReference type="Pfam" id="PF17765">
    <property type="entry name" value="MLTR_LBD"/>
    <property type="match status" value="1"/>
</dbReference>
<name>A0ABN3PHT6_9MICO</name>
<evidence type="ECO:0000313" key="2">
    <source>
        <dbReference type="EMBL" id="GAA2586245.1"/>
    </source>
</evidence>
<dbReference type="PANTHER" id="PTHR35010:SF2">
    <property type="entry name" value="BLL4672 PROTEIN"/>
    <property type="match status" value="1"/>
</dbReference>
<dbReference type="RefSeq" id="WP_344230273.1">
    <property type="nucleotide sequence ID" value="NZ_BAAARI010000017.1"/>
</dbReference>
<gene>
    <name evidence="2" type="ORF">GCM10009862_26630</name>
</gene>
<proteinExistence type="predicted"/>
<dbReference type="Gene3D" id="3.30.450.180">
    <property type="match status" value="1"/>
</dbReference>
<dbReference type="InterPro" id="IPR010982">
    <property type="entry name" value="Lambda_DNA-bd_dom_sf"/>
</dbReference>
<dbReference type="CDD" id="cd00093">
    <property type="entry name" value="HTH_XRE"/>
    <property type="match status" value="1"/>
</dbReference>
<evidence type="ECO:0000313" key="3">
    <source>
        <dbReference type="Proteomes" id="UP001500274"/>
    </source>
</evidence>
<organism evidence="2 3">
    <name type="scientific">Microbacterium binotii</name>
    <dbReference type="NCBI Taxonomy" id="462710"/>
    <lineage>
        <taxon>Bacteria</taxon>
        <taxon>Bacillati</taxon>
        <taxon>Actinomycetota</taxon>
        <taxon>Actinomycetes</taxon>
        <taxon>Micrococcales</taxon>
        <taxon>Microbacteriaceae</taxon>
        <taxon>Microbacterium</taxon>
    </lineage>
</organism>
<dbReference type="SMART" id="SM00530">
    <property type="entry name" value="HTH_XRE"/>
    <property type="match status" value="1"/>
</dbReference>
<dbReference type="EMBL" id="BAAARI010000017">
    <property type="protein sequence ID" value="GAA2586245.1"/>
    <property type="molecule type" value="Genomic_DNA"/>
</dbReference>
<dbReference type="SUPFAM" id="SSF47413">
    <property type="entry name" value="lambda repressor-like DNA-binding domains"/>
    <property type="match status" value="1"/>
</dbReference>
<dbReference type="InterPro" id="IPR041413">
    <property type="entry name" value="MLTR_LBD"/>
</dbReference>
<accession>A0ABN3PHT6</accession>
<dbReference type="Pfam" id="PF13560">
    <property type="entry name" value="HTH_31"/>
    <property type="match status" value="1"/>
</dbReference>